<reference evidence="2" key="1">
    <citation type="submission" date="2006-03" db="EMBL/GenBank/DDBJ databases">
        <authorList>
            <person name="Underwood B.A."/>
            <person name="Xiao Y."/>
            <person name="Moskal W."/>
            <person name="Monaghan E."/>
            <person name="Wang W."/>
            <person name="Redman J."/>
            <person name="Wu H.C."/>
            <person name="Utterback T."/>
            <person name="Town C.D."/>
        </authorList>
    </citation>
    <scope>NUCLEOTIDE SEQUENCE</scope>
</reference>
<gene>
    <name evidence="2" type="ordered locus">At3g49280</name>
</gene>
<sequence>MLKWNKNVGTSCLLCNYPLETREHLFFQCPYSRTVWSELAGRLLASKYTDNWLDIMKELVSKDLDATTRIVLRYVFQNTIHSIWRERNERRHGETRHRGRRR</sequence>
<dbReference type="Pfam" id="PF13966">
    <property type="entry name" value="zf-RVT"/>
    <property type="match status" value="1"/>
</dbReference>
<dbReference type="AlphaFoldDB" id="Q1PEH1"/>
<evidence type="ECO:0000259" key="1">
    <source>
        <dbReference type="Pfam" id="PF13966"/>
    </source>
</evidence>
<organism evidence="2">
    <name type="scientific">Arabidopsis thaliana</name>
    <name type="common">Mouse-ear cress</name>
    <dbReference type="NCBI Taxonomy" id="3702"/>
    <lineage>
        <taxon>Eukaryota</taxon>
        <taxon>Viridiplantae</taxon>
        <taxon>Streptophyta</taxon>
        <taxon>Embryophyta</taxon>
        <taxon>Tracheophyta</taxon>
        <taxon>Spermatophyta</taxon>
        <taxon>Magnoliopsida</taxon>
        <taxon>eudicotyledons</taxon>
        <taxon>Gunneridae</taxon>
        <taxon>Pentapetalae</taxon>
        <taxon>rosids</taxon>
        <taxon>malvids</taxon>
        <taxon>Brassicales</taxon>
        <taxon>Brassicaceae</taxon>
        <taxon>Camelineae</taxon>
        <taxon>Arabidopsis</taxon>
    </lineage>
</organism>
<accession>Q1PEH1</accession>
<feature type="domain" description="Reverse transcriptase zinc-binding" evidence="1">
    <location>
        <begin position="2"/>
        <end position="36"/>
    </location>
</feature>
<proteinExistence type="predicted"/>
<name>Q1PEH1_ARATH</name>
<protein>
    <recommendedName>
        <fullName evidence="1">Reverse transcriptase zinc-binding domain-containing protein</fullName>
    </recommendedName>
</protein>
<evidence type="ECO:0000313" key="2">
    <source>
        <dbReference type="EMBL" id="ABE65501.1"/>
    </source>
</evidence>
<dbReference type="InterPro" id="IPR026960">
    <property type="entry name" value="RVT-Znf"/>
</dbReference>
<dbReference type="EMBL" id="DQ446747">
    <property type="protein sequence ID" value="ABE65501.1"/>
    <property type="molecule type" value="Genomic_DNA"/>
</dbReference>